<sequence>MYVTTVFSLSYKQFIKVFYIITATTNIYLYVFFMFLYASHST</sequence>
<keyword evidence="1" id="KW-0812">Transmembrane</keyword>
<proteinExistence type="predicted"/>
<organism evidence="2">
    <name type="scientific">CrAss-like virus sp. ctRQZ5</name>
    <dbReference type="NCBI Taxonomy" id="2826824"/>
    <lineage>
        <taxon>Viruses</taxon>
        <taxon>Duplodnaviria</taxon>
        <taxon>Heunggongvirae</taxon>
        <taxon>Uroviricota</taxon>
        <taxon>Caudoviricetes</taxon>
        <taxon>Crassvirales</taxon>
    </lineage>
</organism>
<feature type="transmembrane region" description="Helical" evidence="1">
    <location>
        <begin position="17"/>
        <end position="38"/>
    </location>
</feature>
<accession>A0A8S5LXU8</accession>
<dbReference type="EMBL" id="BK014764">
    <property type="protein sequence ID" value="DAD74720.1"/>
    <property type="molecule type" value="Genomic_DNA"/>
</dbReference>
<protein>
    <submittedName>
        <fullName evidence="2">Uncharacterized protein</fullName>
    </submittedName>
</protein>
<keyword evidence="1" id="KW-1133">Transmembrane helix</keyword>
<name>A0A8S5LXU8_9CAUD</name>
<keyword evidence="1" id="KW-0472">Membrane</keyword>
<evidence type="ECO:0000313" key="2">
    <source>
        <dbReference type="EMBL" id="DAD74720.1"/>
    </source>
</evidence>
<evidence type="ECO:0000256" key="1">
    <source>
        <dbReference type="SAM" id="Phobius"/>
    </source>
</evidence>
<reference evidence="2" key="1">
    <citation type="journal article" date="2021" name="Proc. Natl. Acad. Sci. U.S.A.">
        <title>A Catalog of Tens of Thousands of Viruses from Human Metagenomes Reveals Hidden Associations with Chronic Diseases.</title>
        <authorList>
            <person name="Tisza M.J."/>
            <person name="Buck C.B."/>
        </authorList>
    </citation>
    <scope>NUCLEOTIDE SEQUENCE</scope>
    <source>
        <strain evidence="2">CtRQZ5</strain>
    </source>
</reference>